<name>A0A7J3N0F5_9CREN</name>
<dbReference type="AlphaFoldDB" id="A0A7J3N0F5"/>
<keyword evidence="4" id="KW-0411">Iron-sulfur</keyword>
<comment type="caution">
    <text evidence="7">The sequence shown here is derived from an EMBL/GenBank/DDBJ whole genome shotgun (WGS) entry which is preliminary data.</text>
</comment>
<proteinExistence type="predicted"/>
<dbReference type="EMBL" id="DTAU01000153">
    <property type="protein sequence ID" value="HFQ79702.1"/>
    <property type="molecule type" value="Genomic_DNA"/>
</dbReference>
<reference evidence="7" key="1">
    <citation type="journal article" date="2020" name="mSystems">
        <title>Genome- and Community-Level Interaction Insights into Carbon Utilization and Element Cycling Functions of Hydrothermarchaeota in Hydrothermal Sediment.</title>
        <authorList>
            <person name="Zhou Z."/>
            <person name="Liu Y."/>
            <person name="Xu W."/>
            <person name="Pan J."/>
            <person name="Luo Z.H."/>
            <person name="Li M."/>
        </authorList>
    </citation>
    <scope>NUCLEOTIDE SEQUENCE [LARGE SCALE GENOMIC DNA]</scope>
    <source>
        <strain evidence="6">SpSt-629</strain>
        <strain evidence="7">SpSt-688</strain>
    </source>
</reference>
<evidence type="ECO:0000313" key="7">
    <source>
        <dbReference type="EMBL" id="HGT99263.1"/>
    </source>
</evidence>
<accession>A0A7J3N0F5</accession>
<protein>
    <submittedName>
        <fullName evidence="7">Radical SAM protein</fullName>
    </submittedName>
</protein>
<evidence type="ECO:0000256" key="2">
    <source>
        <dbReference type="ARBA" id="ARBA00022723"/>
    </source>
</evidence>
<evidence type="ECO:0000256" key="4">
    <source>
        <dbReference type="ARBA" id="ARBA00023014"/>
    </source>
</evidence>
<dbReference type="SFLD" id="SFLDS00029">
    <property type="entry name" value="Radical_SAM"/>
    <property type="match status" value="1"/>
</dbReference>
<dbReference type="SMART" id="SM00729">
    <property type="entry name" value="Elp3"/>
    <property type="match status" value="1"/>
</dbReference>
<sequence>MSTNTPVLGSGKLRTHSLLRGKVKVEFSRVDDKLEHLNNVKNTVENRDVAIYVHIPYCRSVCMFCPYFRDVLRSEQELEKYFKALLRELEIYGKLLEEKNLNVVEVHVGGGTPSLVSSKLYKEFVDALTRFFSVKCKIGIEVNPEDFKDYRYVEELYSVGVDEVSIGVQSFDRRILKSLSRKHTPEDNVKAIENSIKAGFKWINVDIMFLTPSIKGCVELTLDEKLKAFREDLEKSYKLGVHQVTFYPTVIPKHTPGYKLAGYGRLSQELNYIDAFIDEAVKFTQNNSLHLIRVYSASRKRYEYTTVNLELVGPLIGLGASAWSNTGTYQYINTHSIQEYVGSIEKSTPPVIYSRSLKHTSRLWRLFFDQLSAVEISEESFKLIGLKKMPFKVKLLLKVLELSGIVTKSGRTYRLTRLGIREVYKSVMNYVIEVPVKTTGIFIEMSKFNNYPETIKIE</sequence>
<dbReference type="PANTHER" id="PTHR13932">
    <property type="entry name" value="COPROPORPHYRINIGEN III OXIDASE"/>
    <property type="match status" value="1"/>
</dbReference>
<dbReference type="GO" id="GO:0006779">
    <property type="term" value="P:porphyrin-containing compound biosynthetic process"/>
    <property type="evidence" value="ECO:0007669"/>
    <property type="project" value="TreeGrafter"/>
</dbReference>
<evidence type="ECO:0000256" key="1">
    <source>
        <dbReference type="ARBA" id="ARBA00022691"/>
    </source>
</evidence>
<dbReference type="InterPro" id="IPR058240">
    <property type="entry name" value="rSAM_sf"/>
</dbReference>
<keyword evidence="3" id="KW-0408">Iron</keyword>
<feature type="domain" description="Radical SAM core" evidence="5">
    <location>
        <begin position="43"/>
        <end position="286"/>
    </location>
</feature>
<dbReference type="PANTHER" id="PTHR13932:SF9">
    <property type="entry name" value="COPROPORPHYRINOGEN III OXIDASE"/>
    <property type="match status" value="1"/>
</dbReference>
<evidence type="ECO:0000313" key="6">
    <source>
        <dbReference type="EMBL" id="HFQ79702.1"/>
    </source>
</evidence>
<dbReference type="Pfam" id="PF04055">
    <property type="entry name" value="Radical_SAM"/>
    <property type="match status" value="1"/>
</dbReference>
<dbReference type="InterPro" id="IPR013785">
    <property type="entry name" value="Aldolase_TIM"/>
</dbReference>
<dbReference type="GO" id="GO:0005737">
    <property type="term" value="C:cytoplasm"/>
    <property type="evidence" value="ECO:0007669"/>
    <property type="project" value="TreeGrafter"/>
</dbReference>
<dbReference type="GO" id="GO:0003824">
    <property type="term" value="F:catalytic activity"/>
    <property type="evidence" value="ECO:0007669"/>
    <property type="project" value="InterPro"/>
</dbReference>
<dbReference type="InterPro" id="IPR006638">
    <property type="entry name" value="Elp3/MiaA/NifB-like_rSAM"/>
</dbReference>
<dbReference type="SFLD" id="SFLDG01065">
    <property type="entry name" value="anaerobic_coproporphyrinogen-I"/>
    <property type="match status" value="1"/>
</dbReference>
<keyword evidence="2" id="KW-0479">Metal-binding</keyword>
<dbReference type="PROSITE" id="PS51918">
    <property type="entry name" value="RADICAL_SAM"/>
    <property type="match status" value="1"/>
</dbReference>
<dbReference type="GO" id="GO:0051539">
    <property type="term" value="F:4 iron, 4 sulfur cluster binding"/>
    <property type="evidence" value="ECO:0007669"/>
    <property type="project" value="TreeGrafter"/>
</dbReference>
<dbReference type="SUPFAM" id="SSF102114">
    <property type="entry name" value="Radical SAM enzymes"/>
    <property type="match status" value="1"/>
</dbReference>
<evidence type="ECO:0000256" key="3">
    <source>
        <dbReference type="ARBA" id="ARBA00023004"/>
    </source>
</evidence>
<dbReference type="InterPro" id="IPR034505">
    <property type="entry name" value="Coproporphyrinogen-III_oxidase"/>
</dbReference>
<organism evidence="7">
    <name type="scientific">Ignisphaera aggregans</name>
    <dbReference type="NCBI Taxonomy" id="334771"/>
    <lineage>
        <taxon>Archaea</taxon>
        <taxon>Thermoproteota</taxon>
        <taxon>Thermoprotei</taxon>
        <taxon>Desulfurococcales</taxon>
        <taxon>Desulfurococcaceae</taxon>
        <taxon>Ignisphaera</taxon>
    </lineage>
</organism>
<keyword evidence="1" id="KW-0949">S-adenosyl-L-methionine</keyword>
<gene>
    <name evidence="6" type="ORF">ENT99_08430</name>
    <name evidence="7" type="ORF">ENU64_07550</name>
</gene>
<dbReference type="EMBL" id="DTDH01000213">
    <property type="protein sequence ID" value="HGT99263.1"/>
    <property type="molecule type" value="Genomic_DNA"/>
</dbReference>
<dbReference type="GO" id="GO:0046872">
    <property type="term" value="F:metal ion binding"/>
    <property type="evidence" value="ECO:0007669"/>
    <property type="project" value="UniProtKB-KW"/>
</dbReference>
<dbReference type="InterPro" id="IPR007197">
    <property type="entry name" value="rSAM"/>
</dbReference>
<evidence type="ECO:0000259" key="5">
    <source>
        <dbReference type="PROSITE" id="PS51918"/>
    </source>
</evidence>
<dbReference type="CDD" id="cd01335">
    <property type="entry name" value="Radical_SAM"/>
    <property type="match status" value="1"/>
</dbReference>
<dbReference type="Gene3D" id="3.20.20.70">
    <property type="entry name" value="Aldolase class I"/>
    <property type="match status" value="1"/>
</dbReference>